<dbReference type="EMBL" id="CAADFJ010000001">
    <property type="protein sequence ID" value="VFJ94861.1"/>
    <property type="molecule type" value="Genomic_DNA"/>
</dbReference>
<dbReference type="InterPro" id="IPR036490">
    <property type="entry name" value="ThsB_TIR-like_sf"/>
</dbReference>
<gene>
    <name evidence="1" type="ORF">BECKH772A_GA0070896_1000820</name>
    <name evidence="2" type="ORF">BECKH772B_GA0070898_100468</name>
    <name evidence="3" type="ORF">BECKH772C_GA0070978_1000128</name>
</gene>
<dbReference type="EMBL" id="CAADFI010000046">
    <property type="protein sequence ID" value="VFJ93530.1"/>
    <property type="molecule type" value="Genomic_DNA"/>
</dbReference>
<dbReference type="EMBL" id="CAADFG010000008">
    <property type="protein sequence ID" value="VFJ88371.1"/>
    <property type="molecule type" value="Genomic_DNA"/>
</dbReference>
<proteinExistence type="predicted"/>
<dbReference type="AlphaFoldDB" id="A0A450U8X9"/>
<organism evidence="1">
    <name type="scientific">Candidatus Kentrum eta</name>
    <dbReference type="NCBI Taxonomy" id="2126337"/>
    <lineage>
        <taxon>Bacteria</taxon>
        <taxon>Pseudomonadati</taxon>
        <taxon>Pseudomonadota</taxon>
        <taxon>Gammaproteobacteria</taxon>
        <taxon>Candidatus Kentrum</taxon>
    </lineage>
</organism>
<evidence type="ECO:0000313" key="3">
    <source>
        <dbReference type="EMBL" id="VFJ94861.1"/>
    </source>
</evidence>
<dbReference type="Gene3D" id="3.40.50.9200">
    <property type="entry name" value="Hypothetical protein MTH538"/>
    <property type="match status" value="1"/>
</dbReference>
<evidence type="ECO:0000313" key="2">
    <source>
        <dbReference type="EMBL" id="VFJ93530.1"/>
    </source>
</evidence>
<sequence length="111" mass="12837">MNWEIEYAQKQGKRIVGVWAHGEKGCDIPEALDEYHDAIVGWTGNRLAPRITRVVASRQRGPFHPPAEPVPWERDKDCPAWMNMLALRARIQTGCSLRGHRFFRNFCFSET</sequence>
<protein>
    <submittedName>
        <fullName evidence="1">MTH538 TIR-like domain (DUF1863)</fullName>
    </submittedName>
</protein>
<reference evidence="1" key="1">
    <citation type="submission" date="2019-02" db="EMBL/GenBank/DDBJ databases">
        <authorList>
            <person name="Gruber-Vodicka R. H."/>
            <person name="Seah K. B. B."/>
        </authorList>
    </citation>
    <scope>NUCLEOTIDE SEQUENCE</scope>
    <source>
        <strain evidence="3">BECK_SA2B12</strain>
        <strain evidence="1">BECK_SA2B15</strain>
        <strain evidence="2">BECK_SA2B20</strain>
    </source>
</reference>
<evidence type="ECO:0000313" key="1">
    <source>
        <dbReference type="EMBL" id="VFJ88371.1"/>
    </source>
</evidence>
<name>A0A450U8X9_9GAMM</name>
<accession>A0A450U8X9</accession>
<dbReference type="SUPFAM" id="SSF52206">
    <property type="entry name" value="Hypothetical protein MTH538"/>
    <property type="match status" value="1"/>
</dbReference>